<dbReference type="InterPro" id="IPR007138">
    <property type="entry name" value="ABM_dom"/>
</dbReference>
<dbReference type="RefSeq" id="WP_307277808.1">
    <property type="nucleotide sequence ID" value="NZ_JAUSVX010000010.1"/>
</dbReference>
<keyword evidence="2" id="KW-0560">Oxidoreductase</keyword>
<comment type="caution">
    <text evidence="2">The sequence shown here is derived from an EMBL/GenBank/DDBJ whole genome shotgun (WGS) entry which is preliminary data.</text>
</comment>
<dbReference type="PANTHER" id="PTHR33336">
    <property type="entry name" value="QUINOL MONOOXYGENASE YGIN-RELATED"/>
    <property type="match status" value="1"/>
</dbReference>
<dbReference type="InterPro" id="IPR011008">
    <property type="entry name" value="Dimeric_a/b-barrel"/>
</dbReference>
<proteinExistence type="predicted"/>
<dbReference type="PROSITE" id="PS51725">
    <property type="entry name" value="ABM"/>
    <property type="match status" value="1"/>
</dbReference>
<sequence>MNGYVVIVEFRLQPGALPAFRRLVDANARASVREEPGCRRFDVVEPADEADRVLLYEIYADRAAFEAHMRTGHYRSFDADSAGLVAAKSVITGALVCEGSA</sequence>
<dbReference type="InterPro" id="IPR050744">
    <property type="entry name" value="AI-2_Isomerase_LsrG"/>
</dbReference>
<keyword evidence="2" id="KW-0503">Monooxygenase</keyword>
<protein>
    <submittedName>
        <fullName evidence="2">Quinol monooxygenase YgiN</fullName>
    </submittedName>
</protein>
<dbReference type="Gene3D" id="3.30.70.100">
    <property type="match status" value="1"/>
</dbReference>
<keyword evidence="3" id="KW-1185">Reference proteome</keyword>
<dbReference type="Pfam" id="PF03992">
    <property type="entry name" value="ABM"/>
    <property type="match status" value="1"/>
</dbReference>
<dbReference type="SUPFAM" id="SSF54909">
    <property type="entry name" value="Dimeric alpha+beta barrel"/>
    <property type="match status" value="1"/>
</dbReference>
<evidence type="ECO:0000313" key="2">
    <source>
        <dbReference type="EMBL" id="MDQ0471902.1"/>
    </source>
</evidence>
<dbReference type="EMBL" id="JAUSVX010000010">
    <property type="protein sequence ID" value="MDQ0471902.1"/>
    <property type="molecule type" value="Genomic_DNA"/>
</dbReference>
<organism evidence="2 3">
    <name type="scientific">Labrys wisconsinensis</name>
    <dbReference type="NCBI Taxonomy" id="425677"/>
    <lineage>
        <taxon>Bacteria</taxon>
        <taxon>Pseudomonadati</taxon>
        <taxon>Pseudomonadota</taxon>
        <taxon>Alphaproteobacteria</taxon>
        <taxon>Hyphomicrobiales</taxon>
        <taxon>Xanthobacteraceae</taxon>
        <taxon>Labrys</taxon>
    </lineage>
</organism>
<gene>
    <name evidence="2" type="ORF">QO011_004929</name>
</gene>
<feature type="domain" description="ABM" evidence="1">
    <location>
        <begin position="4"/>
        <end position="99"/>
    </location>
</feature>
<evidence type="ECO:0000313" key="3">
    <source>
        <dbReference type="Proteomes" id="UP001242480"/>
    </source>
</evidence>
<dbReference type="GO" id="GO:0004497">
    <property type="term" value="F:monooxygenase activity"/>
    <property type="evidence" value="ECO:0007669"/>
    <property type="project" value="UniProtKB-KW"/>
</dbReference>
<dbReference type="Proteomes" id="UP001242480">
    <property type="component" value="Unassembled WGS sequence"/>
</dbReference>
<name>A0ABU0JFJ9_9HYPH</name>
<dbReference type="PANTHER" id="PTHR33336:SF3">
    <property type="entry name" value="ABM DOMAIN-CONTAINING PROTEIN"/>
    <property type="match status" value="1"/>
</dbReference>
<accession>A0ABU0JFJ9</accession>
<reference evidence="2 3" key="1">
    <citation type="submission" date="2023-07" db="EMBL/GenBank/DDBJ databases">
        <title>Genomic Encyclopedia of Type Strains, Phase IV (KMG-IV): sequencing the most valuable type-strain genomes for metagenomic binning, comparative biology and taxonomic classification.</title>
        <authorList>
            <person name="Goeker M."/>
        </authorList>
    </citation>
    <scope>NUCLEOTIDE SEQUENCE [LARGE SCALE GENOMIC DNA]</scope>
    <source>
        <strain evidence="2 3">DSM 19619</strain>
    </source>
</reference>
<evidence type="ECO:0000259" key="1">
    <source>
        <dbReference type="PROSITE" id="PS51725"/>
    </source>
</evidence>